<evidence type="ECO:0000313" key="1">
    <source>
        <dbReference type="EMBL" id="GAF70469.1"/>
    </source>
</evidence>
<sequence>ALVYLEEMQHIDHMLDGEWPQWNATTPKERSFGHLPKEARRLIKWLLKRRRMVELGRGIHGVGIVEHGDRVVAISVTNKRDAVKRNPGAFVSCVSPPLLAMQTGEKLSTVERAIREVKPNYRGTWADWVSEWKELQAPSPIVKEVAPVPAPAPKKKGKA</sequence>
<dbReference type="EMBL" id="BARS01003939">
    <property type="protein sequence ID" value="GAF70469.1"/>
    <property type="molecule type" value="Genomic_DNA"/>
</dbReference>
<protein>
    <submittedName>
        <fullName evidence="1">Uncharacterized protein</fullName>
    </submittedName>
</protein>
<name>X0RNS7_9ZZZZ</name>
<feature type="non-terminal residue" evidence="1">
    <location>
        <position position="1"/>
    </location>
</feature>
<reference evidence="1" key="1">
    <citation type="journal article" date="2014" name="Front. Microbiol.">
        <title>High frequency of phylogenetically diverse reductive dehalogenase-homologous genes in deep subseafloor sedimentary metagenomes.</title>
        <authorList>
            <person name="Kawai M."/>
            <person name="Futagami T."/>
            <person name="Toyoda A."/>
            <person name="Takaki Y."/>
            <person name="Nishi S."/>
            <person name="Hori S."/>
            <person name="Arai W."/>
            <person name="Tsubouchi T."/>
            <person name="Morono Y."/>
            <person name="Uchiyama I."/>
            <person name="Ito T."/>
            <person name="Fujiyama A."/>
            <person name="Inagaki F."/>
            <person name="Takami H."/>
        </authorList>
    </citation>
    <scope>NUCLEOTIDE SEQUENCE</scope>
    <source>
        <strain evidence="1">Expedition CK06-06</strain>
    </source>
</reference>
<comment type="caution">
    <text evidence="1">The sequence shown here is derived from an EMBL/GenBank/DDBJ whole genome shotgun (WGS) entry which is preliminary data.</text>
</comment>
<dbReference type="AlphaFoldDB" id="X0RNS7"/>
<accession>X0RNS7</accession>
<gene>
    <name evidence="1" type="ORF">S01H1_07659</name>
</gene>
<organism evidence="1">
    <name type="scientific">marine sediment metagenome</name>
    <dbReference type="NCBI Taxonomy" id="412755"/>
    <lineage>
        <taxon>unclassified sequences</taxon>
        <taxon>metagenomes</taxon>
        <taxon>ecological metagenomes</taxon>
    </lineage>
</organism>
<proteinExistence type="predicted"/>